<keyword evidence="1" id="KW-1133">Transmembrane helix</keyword>
<dbReference type="Proteomes" id="UP000186406">
    <property type="component" value="Unassembled WGS sequence"/>
</dbReference>
<feature type="transmembrane region" description="Helical" evidence="1">
    <location>
        <begin position="87"/>
        <end position="113"/>
    </location>
</feature>
<feature type="domain" description="DUF1468" evidence="2">
    <location>
        <begin position="19"/>
        <end position="152"/>
    </location>
</feature>
<feature type="transmembrane region" description="Helical" evidence="1">
    <location>
        <begin position="125"/>
        <end position="143"/>
    </location>
</feature>
<gene>
    <name evidence="3" type="ORF">SAMN02745172_01582</name>
</gene>
<name>A0A1M7ZGZ4_9HYPH</name>
<sequence>MSDASNAPAHRPDWPVLGIAAALAAIAAIVLWETAHMSGAGSYARIGPAAFPYAVAGGLAVLAVLTAVAGIRGSFPAREHDEFGPMAWIVGGLVGQMLLLNTAGFSIATAVLFAGTTRGFGRGPLWLTFAVGFGLSLVLWLIFARGLQLSLPAGPIERLFG</sequence>
<feature type="transmembrane region" description="Helical" evidence="1">
    <location>
        <begin position="14"/>
        <end position="32"/>
    </location>
</feature>
<evidence type="ECO:0000259" key="2">
    <source>
        <dbReference type="Pfam" id="PF07331"/>
    </source>
</evidence>
<dbReference type="InterPro" id="IPR009936">
    <property type="entry name" value="DUF1468"/>
</dbReference>
<keyword evidence="4" id="KW-1185">Reference proteome</keyword>
<proteinExistence type="predicted"/>
<keyword evidence="1" id="KW-0812">Transmembrane</keyword>
<organism evidence="3 4">
    <name type="scientific">Pseudoxanthobacter soli DSM 19599</name>
    <dbReference type="NCBI Taxonomy" id="1123029"/>
    <lineage>
        <taxon>Bacteria</taxon>
        <taxon>Pseudomonadati</taxon>
        <taxon>Pseudomonadota</taxon>
        <taxon>Alphaproteobacteria</taxon>
        <taxon>Hyphomicrobiales</taxon>
        <taxon>Segnochrobactraceae</taxon>
        <taxon>Pseudoxanthobacter</taxon>
    </lineage>
</organism>
<evidence type="ECO:0000313" key="3">
    <source>
        <dbReference type="EMBL" id="SHO64112.1"/>
    </source>
</evidence>
<feature type="transmembrane region" description="Helical" evidence="1">
    <location>
        <begin position="53"/>
        <end position="75"/>
    </location>
</feature>
<dbReference type="AlphaFoldDB" id="A0A1M7ZGZ4"/>
<evidence type="ECO:0000313" key="4">
    <source>
        <dbReference type="Proteomes" id="UP000186406"/>
    </source>
</evidence>
<dbReference type="OrthoDB" id="7347328at2"/>
<dbReference type="EMBL" id="FRXO01000003">
    <property type="protein sequence ID" value="SHO64112.1"/>
    <property type="molecule type" value="Genomic_DNA"/>
</dbReference>
<reference evidence="3 4" key="1">
    <citation type="submission" date="2016-12" db="EMBL/GenBank/DDBJ databases">
        <authorList>
            <person name="Song W.-J."/>
            <person name="Kurnit D.M."/>
        </authorList>
    </citation>
    <scope>NUCLEOTIDE SEQUENCE [LARGE SCALE GENOMIC DNA]</scope>
    <source>
        <strain evidence="3 4">DSM 19599</strain>
    </source>
</reference>
<dbReference type="RefSeq" id="WP_073627401.1">
    <property type="nucleotide sequence ID" value="NZ_FRXO01000003.1"/>
</dbReference>
<protein>
    <submittedName>
        <fullName evidence="3">Putative tricarboxylic transport membrane protein</fullName>
    </submittedName>
</protein>
<evidence type="ECO:0000256" key="1">
    <source>
        <dbReference type="SAM" id="Phobius"/>
    </source>
</evidence>
<accession>A0A1M7ZGZ4</accession>
<dbReference type="STRING" id="1123029.SAMN02745172_01582"/>
<keyword evidence="1" id="KW-0472">Membrane</keyword>
<dbReference type="Pfam" id="PF07331">
    <property type="entry name" value="TctB"/>
    <property type="match status" value="1"/>
</dbReference>